<dbReference type="Proteomes" id="UP001527925">
    <property type="component" value="Unassembled WGS sequence"/>
</dbReference>
<evidence type="ECO:0000256" key="1">
    <source>
        <dbReference type="SAM" id="MobiDB-lite"/>
    </source>
</evidence>
<evidence type="ECO:0000313" key="3">
    <source>
        <dbReference type="Proteomes" id="UP001527925"/>
    </source>
</evidence>
<dbReference type="InterPro" id="IPR052050">
    <property type="entry name" value="SecEffector_AnkRepeat"/>
</dbReference>
<organism evidence="2 3">
    <name type="scientific">Polyrhizophydium stewartii</name>
    <dbReference type="NCBI Taxonomy" id="2732419"/>
    <lineage>
        <taxon>Eukaryota</taxon>
        <taxon>Fungi</taxon>
        <taxon>Fungi incertae sedis</taxon>
        <taxon>Chytridiomycota</taxon>
        <taxon>Chytridiomycota incertae sedis</taxon>
        <taxon>Chytridiomycetes</taxon>
        <taxon>Rhizophydiales</taxon>
        <taxon>Rhizophydiales incertae sedis</taxon>
        <taxon>Polyrhizophydium</taxon>
    </lineage>
</organism>
<feature type="compositionally biased region" description="Basic and acidic residues" evidence="1">
    <location>
        <begin position="36"/>
        <end position="45"/>
    </location>
</feature>
<feature type="region of interest" description="Disordered" evidence="1">
    <location>
        <begin position="18"/>
        <end position="78"/>
    </location>
</feature>
<feature type="compositionally biased region" description="Low complexity" evidence="1">
    <location>
        <begin position="18"/>
        <end position="35"/>
    </location>
</feature>
<proteinExistence type="predicted"/>
<gene>
    <name evidence="2" type="ORF">HK105_201855</name>
</gene>
<evidence type="ECO:0008006" key="4">
    <source>
        <dbReference type="Google" id="ProtNLM"/>
    </source>
</evidence>
<dbReference type="PANTHER" id="PTHR46586:SF3">
    <property type="entry name" value="ANKYRIN REPEAT-CONTAINING PROTEIN"/>
    <property type="match status" value="1"/>
</dbReference>
<accession>A0ABR4NG56</accession>
<keyword evidence="3" id="KW-1185">Reference proteome</keyword>
<feature type="compositionally biased region" description="Low complexity" evidence="1">
    <location>
        <begin position="56"/>
        <end position="67"/>
    </location>
</feature>
<dbReference type="PANTHER" id="PTHR46586">
    <property type="entry name" value="ANKYRIN REPEAT-CONTAINING PROTEIN"/>
    <property type="match status" value="1"/>
</dbReference>
<dbReference type="SUPFAM" id="SSF140860">
    <property type="entry name" value="Pseudo ankyrin repeat-like"/>
    <property type="match status" value="1"/>
</dbReference>
<name>A0ABR4NG56_9FUNG</name>
<protein>
    <recommendedName>
        <fullName evidence="4">Ankyrin repeat domain-containing protein</fullName>
    </recommendedName>
</protein>
<dbReference type="EMBL" id="JADGIZ020000006">
    <property type="protein sequence ID" value="KAL2918454.1"/>
    <property type="molecule type" value="Genomic_DNA"/>
</dbReference>
<comment type="caution">
    <text evidence="2">The sequence shown here is derived from an EMBL/GenBank/DDBJ whole genome shotgun (WGS) entry which is preliminary data.</text>
</comment>
<reference evidence="2 3" key="1">
    <citation type="submission" date="2023-09" db="EMBL/GenBank/DDBJ databases">
        <title>Pangenome analysis of Batrachochytrium dendrobatidis and related Chytrids.</title>
        <authorList>
            <person name="Yacoub M.N."/>
            <person name="Stajich J.E."/>
            <person name="James T.Y."/>
        </authorList>
    </citation>
    <scope>NUCLEOTIDE SEQUENCE [LARGE SCALE GENOMIC DNA]</scope>
    <source>
        <strain evidence="2 3">JEL0888</strain>
    </source>
</reference>
<sequence length="546" mass="60463">MADIRTNDASAAALAAALPPAQPAAAHADPAAATAQHDRLAERLDGQPAPPPAVSPPLAAAPASTTMQPPPSTTSDAARVVRLRPSATNEWDRMPAEIQNMILDAAGPFTKFVNGLLLAADLWGMTEGQRIQLWQDLIDVDWQGDLDLIPGVDIASNSLRMSRSIWVRIKDDFYDLHVRQVAIRNGWVDLIDFDNVSNLAVAATLEGAVWLLEDLIDVRKLIKPSIGFVNDAAASGQFEALKFLHERMLDEHWPPSVGQYSASSGKLDLVVWLSEHRLECFDSSAFRGAADGNHMHIVRWLAERFTFACDTGAFACAALHDNLEMIQFFESRFPQVLDDLNAESMLGSCDIRVLEWLESRNLIVPRYTLSHIAGGGKIDVLEWAMARFRTELQENNLRIAHNSRCNRLLKWAYQHGVPFTVKSAEWATDNYNVDIMALMISRDAGRIPMLVEATAGYGGFVLIEWWRERYGVVFGQRELEAATRNGNMPITRRLLALEDAEWDLDAARTAAHALLEDDMDGFGASQLSRINAEIDPAAARRAEQAH</sequence>
<evidence type="ECO:0000313" key="2">
    <source>
        <dbReference type="EMBL" id="KAL2918454.1"/>
    </source>
</evidence>